<sequence length="277" mass="29359">MATGSNGTLDKKSPASMHTSVIVLSLVLIFAIRNSALDVPLSLVLLVTAVMWAVQRQKAKSKRIKSSEHHESTSDEQNLGTPAPNPAKEKKVVERRPRSSADRDNSFSDSPDQALRGGPFAALTDALPSNGDQSGKHIEPARPQQHHPAPKLGHPQYQSRAPHPFPQDPESVGLHDPESLLPEIARPKIKPPATPASDVPALTPPTDEAMKATASSPAVTQKAASIAAPTKIARDSRSDDNQGGSAAICVTHESATTSLHELREDNGSCLSTSSLFA</sequence>
<comment type="caution">
    <text evidence="3">The sequence shown here is derived from an EMBL/GenBank/DDBJ whole genome shotgun (WGS) entry which is preliminary data.</text>
</comment>
<gene>
    <name evidence="3" type="ORF">CP880_09020</name>
</gene>
<keyword evidence="4" id="KW-1185">Reference proteome</keyword>
<feature type="transmembrane region" description="Helical" evidence="2">
    <location>
        <begin position="39"/>
        <end position="55"/>
    </location>
</feature>
<feature type="compositionally biased region" description="Polar residues" evidence="1">
    <location>
        <begin position="213"/>
        <end position="223"/>
    </location>
</feature>
<evidence type="ECO:0000256" key="1">
    <source>
        <dbReference type="SAM" id="MobiDB-lite"/>
    </source>
</evidence>
<organism evidence="3 4">
    <name type="scientific">Cutibacterium namnetense</name>
    <dbReference type="NCBI Taxonomy" id="1574624"/>
    <lineage>
        <taxon>Bacteria</taxon>
        <taxon>Bacillati</taxon>
        <taxon>Actinomycetota</taxon>
        <taxon>Actinomycetes</taxon>
        <taxon>Propionibacteriales</taxon>
        <taxon>Propionibacteriaceae</taxon>
        <taxon>Cutibacterium</taxon>
    </lineage>
</organism>
<evidence type="ECO:0000256" key="2">
    <source>
        <dbReference type="SAM" id="Phobius"/>
    </source>
</evidence>
<keyword evidence="2" id="KW-1133">Transmembrane helix</keyword>
<feature type="compositionally biased region" description="Polar residues" evidence="1">
    <location>
        <begin position="268"/>
        <end position="277"/>
    </location>
</feature>
<dbReference type="Proteomes" id="UP000256324">
    <property type="component" value="Unassembled WGS sequence"/>
</dbReference>
<evidence type="ECO:0000313" key="4">
    <source>
        <dbReference type="Proteomes" id="UP000256324"/>
    </source>
</evidence>
<proteinExistence type="predicted"/>
<feature type="transmembrane region" description="Helical" evidence="2">
    <location>
        <begin position="15"/>
        <end position="33"/>
    </location>
</feature>
<name>A0ABX9I9Q7_9ACTN</name>
<feature type="region of interest" description="Disordered" evidence="1">
    <location>
        <begin position="59"/>
        <end position="277"/>
    </location>
</feature>
<evidence type="ECO:0000313" key="3">
    <source>
        <dbReference type="EMBL" id="REB69533.1"/>
    </source>
</evidence>
<keyword evidence="2" id="KW-0812">Transmembrane</keyword>
<protein>
    <submittedName>
        <fullName evidence="3">Uncharacterized protein</fullName>
    </submittedName>
</protein>
<dbReference type="RefSeq" id="WP_002522733.1">
    <property type="nucleotide sequence ID" value="NZ_JARJNT010000002.1"/>
</dbReference>
<accession>A0ABX9I9Q7</accession>
<reference evidence="3 4" key="1">
    <citation type="submission" date="2017-09" db="EMBL/GenBank/DDBJ databases">
        <authorList>
            <person name="Bumgarner R.E."/>
        </authorList>
    </citation>
    <scope>NUCLEOTIDE SEQUENCE [LARGE SCALE GENOMIC DNA]</scope>
    <source>
        <strain evidence="3 4">T34998</strain>
    </source>
</reference>
<feature type="compositionally biased region" description="Basic and acidic residues" evidence="1">
    <location>
        <begin position="87"/>
        <end position="106"/>
    </location>
</feature>
<keyword evidence="2" id="KW-0472">Membrane</keyword>
<dbReference type="EMBL" id="PCZS01000002">
    <property type="protein sequence ID" value="REB69533.1"/>
    <property type="molecule type" value="Genomic_DNA"/>
</dbReference>